<dbReference type="Pfam" id="PF11396">
    <property type="entry name" value="PepSY_like"/>
    <property type="match status" value="1"/>
</dbReference>
<proteinExistence type="predicted"/>
<name>A0A966DTY3_9SPHI</name>
<sequence>MRKVILSMLVTTAALSAVVAQKVKKADVPTAVSTALMQKYPTATKVTWEKEKGNYEANWGGKSGEDTSVMFSPTGTFMEQVIAINPSELPAAVTAYVNKNYKGKKITEAGKVTDAKGKIMYEAEVKGKDLVFDENGAFLKID</sequence>
<feature type="domain" description="Putative beta-lactamase-inhibitor-like PepSY-like" evidence="2">
    <location>
        <begin position="67"/>
        <end position="140"/>
    </location>
</feature>
<dbReference type="RefSeq" id="WP_166587115.1">
    <property type="nucleotide sequence ID" value="NZ_WWEO01000044.1"/>
</dbReference>
<organism evidence="3 4">
    <name type="scientific">Mucilaginibacter agri</name>
    <dbReference type="NCBI Taxonomy" id="2695265"/>
    <lineage>
        <taxon>Bacteria</taxon>
        <taxon>Pseudomonadati</taxon>
        <taxon>Bacteroidota</taxon>
        <taxon>Sphingobacteriia</taxon>
        <taxon>Sphingobacteriales</taxon>
        <taxon>Sphingobacteriaceae</taxon>
        <taxon>Mucilaginibacter</taxon>
    </lineage>
</organism>
<comment type="caution">
    <text evidence="3">The sequence shown here is derived from an EMBL/GenBank/DDBJ whole genome shotgun (WGS) entry which is preliminary data.</text>
</comment>
<accession>A0A966DTY3</accession>
<evidence type="ECO:0000259" key="2">
    <source>
        <dbReference type="Pfam" id="PF11396"/>
    </source>
</evidence>
<dbReference type="InterPro" id="IPR021533">
    <property type="entry name" value="PepSY-like"/>
</dbReference>
<feature type="signal peptide" evidence="1">
    <location>
        <begin position="1"/>
        <end position="16"/>
    </location>
</feature>
<feature type="chain" id="PRO_5036983221" description="Putative beta-lactamase-inhibitor-like PepSY-like domain-containing protein" evidence="1">
    <location>
        <begin position="17"/>
        <end position="142"/>
    </location>
</feature>
<reference evidence="3" key="2">
    <citation type="submission" date="2020-10" db="EMBL/GenBank/DDBJ databases">
        <title>Mucilaginibacter sp. nov., isolated from soil.</title>
        <authorList>
            <person name="Jeon C.O."/>
        </authorList>
    </citation>
    <scope>NUCLEOTIDE SEQUENCE</scope>
    <source>
        <strain evidence="3">R11</strain>
    </source>
</reference>
<keyword evidence="4" id="KW-1185">Reference proteome</keyword>
<evidence type="ECO:0000313" key="3">
    <source>
        <dbReference type="EMBL" id="NCD71140.1"/>
    </source>
</evidence>
<dbReference type="AlphaFoldDB" id="A0A966DTY3"/>
<dbReference type="EMBL" id="WWEO01000044">
    <property type="protein sequence ID" value="NCD71140.1"/>
    <property type="molecule type" value="Genomic_DNA"/>
</dbReference>
<dbReference type="Proteomes" id="UP000638732">
    <property type="component" value="Unassembled WGS sequence"/>
</dbReference>
<reference evidence="3" key="1">
    <citation type="submission" date="2020-01" db="EMBL/GenBank/DDBJ databases">
        <authorList>
            <person name="Seo Y.L."/>
        </authorList>
    </citation>
    <scope>NUCLEOTIDE SEQUENCE</scope>
    <source>
        <strain evidence="3">R11</strain>
    </source>
</reference>
<evidence type="ECO:0000256" key="1">
    <source>
        <dbReference type="SAM" id="SignalP"/>
    </source>
</evidence>
<evidence type="ECO:0000313" key="4">
    <source>
        <dbReference type="Proteomes" id="UP000638732"/>
    </source>
</evidence>
<keyword evidence="1" id="KW-0732">Signal</keyword>
<dbReference type="SUPFAM" id="SSF160574">
    <property type="entry name" value="BT0923-like"/>
    <property type="match status" value="1"/>
</dbReference>
<dbReference type="Gene3D" id="3.10.450.360">
    <property type="match status" value="1"/>
</dbReference>
<protein>
    <recommendedName>
        <fullName evidence="2">Putative beta-lactamase-inhibitor-like PepSY-like domain-containing protein</fullName>
    </recommendedName>
</protein>
<gene>
    <name evidence="3" type="ORF">GSY63_17370</name>
</gene>